<sequence>MIPITLQKSNQLKSIAILMMLCLHLFNQNYHGLFQPLLFIGNQPLSYYISLFSDVCVPIFAFVSGYGLYFSYSNNKETYLEKNTERTKKLYVRYWIILLLFAVFLGWLLNKDGYPGTWQKFVLNLTGLQTSYNGAWWFFTTYILFVFTSKFWFKLLDRANPYLYFVGLLILYLVGFYFRVYKSNLFENVYSHWLHSQSALYFCTLFQFMVGAFALKYNWHKKVTSLFAIVKYKNAIVLFGIILLIVFHGLMPNLIIAPLTAVGFIFLFLQLKFGQRVDNSLDFFTPHATNLWLVHMFLYLIYF</sequence>
<dbReference type="InterPro" id="IPR002656">
    <property type="entry name" value="Acyl_transf_3_dom"/>
</dbReference>
<keyword evidence="1" id="KW-1133">Transmembrane helix</keyword>
<evidence type="ECO:0000256" key="1">
    <source>
        <dbReference type="SAM" id="Phobius"/>
    </source>
</evidence>
<keyword evidence="4" id="KW-0012">Acyltransferase</keyword>
<evidence type="ECO:0000313" key="6">
    <source>
        <dbReference type="Proteomes" id="UP000270036"/>
    </source>
</evidence>
<dbReference type="EMBL" id="JPEP01000002">
    <property type="protein sequence ID" value="KEY18780.1"/>
    <property type="molecule type" value="Genomic_DNA"/>
</dbReference>
<evidence type="ECO:0000259" key="2">
    <source>
        <dbReference type="Pfam" id="PF01757"/>
    </source>
</evidence>
<feature type="transmembrane region" description="Helical" evidence="1">
    <location>
        <begin position="12"/>
        <end position="27"/>
    </location>
</feature>
<feature type="transmembrane region" description="Helical" evidence="1">
    <location>
        <begin position="199"/>
        <end position="217"/>
    </location>
</feature>
<feature type="transmembrane region" description="Helical" evidence="1">
    <location>
        <begin position="47"/>
        <end position="69"/>
    </location>
</feature>
<gene>
    <name evidence="3" type="ORF">HY04_09920</name>
    <name evidence="4" type="ORF">NCTC13489_01577</name>
</gene>
<dbReference type="EMBL" id="LR134441">
    <property type="protein sequence ID" value="VEH99523.1"/>
    <property type="molecule type" value="Genomic_DNA"/>
</dbReference>
<dbReference type="STRING" id="266748.HY04_09920"/>
<name>A0A3S4UTD6_9FLAO</name>
<dbReference type="AlphaFoldDB" id="A0A3S4UTD6"/>
<evidence type="ECO:0000313" key="4">
    <source>
        <dbReference type="EMBL" id="VEH99523.1"/>
    </source>
</evidence>
<dbReference type="Proteomes" id="UP000270036">
    <property type="component" value="Chromosome"/>
</dbReference>
<dbReference type="GO" id="GO:0016747">
    <property type="term" value="F:acyltransferase activity, transferring groups other than amino-acyl groups"/>
    <property type="evidence" value="ECO:0007669"/>
    <property type="project" value="InterPro"/>
</dbReference>
<dbReference type="RefSeq" id="WP_034719313.1">
    <property type="nucleotide sequence ID" value="NZ_FOIX01000004.1"/>
</dbReference>
<dbReference type="Pfam" id="PF01757">
    <property type="entry name" value="Acyl_transf_3"/>
    <property type="match status" value="1"/>
</dbReference>
<proteinExistence type="predicted"/>
<feature type="domain" description="Acyltransferase 3" evidence="2">
    <location>
        <begin position="10"/>
        <end position="301"/>
    </location>
</feature>
<feature type="transmembrane region" description="Helical" evidence="1">
    <location>
        <begin position="134"/>
        <end position="153"/>
    </location>
</feature>
<keyword evidence="1" id="KW-0472">Membrane</keyword>
<accession>A0A3S4UTD6</accession>
<evidence type="ECO:0000313" key="3">
    <source>
        <dbReference type="EMBL" id="KEY18780.1"/>
    </source>
</evidence>
<feature type="transmembrane region" description="Helical" evidence="1">
    <location>
        <begin position="162"/>
        <end position="179"/>
    </location>
</feature>
<dbReference type="Proteomes" id="UP000028349">
    <property type="component" value="Unassembled WGS sequence"/>
</dbReference>
<keyword evidence="5" id="KW-1185">Reference proteome</keyword>
<dbReference type="KEGG" id="cant:NCTC13489_01577"/>
<reference evidence="3 5" key="1">
    <citation type="submission" date="2014-07" db="EMBL/GenBank/DDBJ databases">
        <authorList>
            <person name="Pisani N.G."/>
            <person name="Newman J.D."/>
        </authorList>
    </citation>
    <scope>NUCLEOTIDE SEQUENCE [LARGE SCALE GENOMIC DNA]</scope>
    <source>
        <strain evidence="3 5">LMG 24720</strain>
    </source>
</reference>
<reference evidence="4 6" key="2">
    <citation type="submission" date="2018-12" db="EMBL/GenBank/DDBJ databases">
        <authorList>
            <consortium name="Pathogen Informatics"/>
        </authorList>
    </citation>
    <scope>NUCLEOTIDE SEQUENCE [LARGE SCALE GENOMIC DNA]</scope>
    <source>
        <strain evidence="4 6">NCTC13489</strain>
    </source>
</reference>
<organism evidence="4 6">
    <name type="scientific">Kaistella antarctica</name>
    <dbReference type="NCBI Taxonomy" id="266748"/>
    <lineage>
        <taxon>Bacteria</taxon>
        <taxon>Pseudomonadati</taxon>
        <taxon>Bacteroidota</taxon>
        <taxon>Flavobacteriia</taxon>
        <taxon>Flavobacteriales</taxon>
        <taxon>Weeksellaceae</taxon>
        <taxon>Chryseobacterium group</taxon>
        <taxon>Kaistella</taxon>
    </lineage>
</organism>
<feature type="transmembrane region" description="Helical" evidence="1">
    <location>
        <begin position="229"/>
        <end position="248"/>
    </location>
</feature>
<evidence type="ECO:0000313" key="5">
    <source>
        <dbReference type="Proteomes" id="UP000028349"/>
    </source>
</evidence>
<protein>
    <submittedName>
        <fullName evidence="4">Acyltransferase family</fullName>
    </submittedName>
</protein>
<keyword evidence="1" id="KW-0812">Transmembrane</keyword>
<keyword evidence="4" id="KW-0808">Transferase</keyword>
<feature type="transmembrane region" description="Helical" evidence="1">
    <location>
        <begin position="283"/>
        <end position="302"/>
    </location>
</feature>
<feature type="transmembrane region" description="Helical" evidence="1">
    <location>
        <begin position="90"/>
        <end position="109"/>
    </location>
</feature>